<protein>
    <recommendedName>
        <fullName evidence="2">histidine kinase</fullName>
        <ecNumber evidence="2">2.7.13.3</ecNumber>
    </recommendedName>
</protein>
<comment type="catalytic activity">
    <reaction evidence="1">
        <text>ATP + protein L-histidine = ADP + protein N-phospho-L-histidine.</text>
        <dbReference type="EC" id="2.7.13.3"/>
    </reaction>
</comment>
<dbReference type="Gene3D" id="3.30.450.20">
    <property type="entry name" value="PAS domain"/>
    <property type="match status" value="1"/>
</dbReference>
<evidence type="ECO:0000256" key="4">
    <source>
        <dbReference type="ARBA" id="ARBA00022679"/>
    </source>
</evidence>
<gene>
    <name evidence="11" type="ORF">H5P28_10415</name>
</gene>
<comment type="caution">
    <text evidence="11">The sequence shown here is derived from an EMBL/GenBank/DDBJ whole genome shotgun (WGS) entry which is preliminary data.</text>
</comment>
<dbReference type="InterPro" id="IPR036097">
    <property type="entry name" value="HisK_dim/P_sf"/>
</dbReference>
<organism evidence="11 12">
    <name type="scientific">Ruficoccus amylovorans</name>
    <dbReference type="NCBI Taxonomy" id="1804625"/>
    <lineage>
        <taxon>Bacteria</taxon>
        <taxon>Pseudomonadati</taxon>
        <taxon>Verrucomicrobiota</taxon>
        <taxon>Opitutia</taxon>
        <taxon>Puniceicoccales</taxon>
        <taxon>Cerasicoccaceae</taxon>
        <taxon>Ruficoccus</taxon>
    </lineage>
</organism>
<keyword evidence="5" id="KW-0418">Kinase</keyword>
<dbReference type="GO" id="GO:0030295">
    <property type="term" value="F:protein kinase activator activity"/>
    <property type="evidence" value="ECO:0007669"/>
    <property type="project" value="TreeGrafter"/>
</dbReference>
<dbReference type="Gene3D" id="3.30.565.10">
    <property type="entry name" value="Histidine kinase-like ATPase, C-terminal domain"/>
    <property type="match status" value="1"/>
</dbReference>
<dbReference type="PROSITE" id="PS50109">
    <property type="entry name" value="HIS_KIN"/>
    <property type="match status" value="1"/>
</dbReference>
<dbReference type="InterPro" id="IPR000700">
    <property type="entry name" value="PAS-assoc_C"/>
</dbReference>
<evidence type="ECO:0000259" key="10">
    <source>
        <dbReference type="PROSITE" id="PS50113"/>
    </source>
</evidence>
<feature type="transmembrane region" description="Helical" evidence="8">
    <location>
        <begin position="211"/>
        <end position="231"/>
    </location>
</feature>
<dbReference type="InterPro" id="IPR050351">
    <property type="entry name" value="BphY/WalK/GraS-like"/>
</dbReference>
<keyword evidence="8" id="KW-0812">Transmembrane</keyword>
<keyword evidence="6 8" id="KW-0472">Membrane</keyword>
<dbReference type="InterPro" id="IPR036890">
    <property type="entry name" value="HATPase_C_sf"/>
</dbReference>
<dbReference type="RefSeq" id="WP_185675643.1">
    <property type="nucleotide sequence ID" value="NZ_JACHVB010000032.1"/>
</dbReference>
<feature type="domain" description="Histidine kinase" evidence="9">
    <location>
        <begin position="397"/>
        <end position="618"/>
    </location>
</feature>
<dbReference type="Pfam" id="PF00512">
    <property type="entry name" value="HisKA"/>
    <property type="match status" value="1"/>
</dbReference>
<dbReference type="PROSITE" id="PS50113">
    <property type="entry name" value="PAC"/>
    <property type="match status" value="1"/>
</dbReference>
<evidence type="ECO:0000256" key="1">
    <source>
        <dbReference type="ARBA" id="ARBA00000085"/>
    </source>
</evidence>
<evidence type="ECO:0000256" key="5">
    <source>
        <dbReference type="ARBA" id="ARBA00022777"/>
    </source>
</evidence>
<dbReference type="InterPro" id="IPR004358">
    <property type="entry name" value="Sig_transdc_His_kin-like_C"/>
</dbReference>
<feature type="compositionally biased region" description="Basic and acidic residues" evidence="7">
    <location>
        <begin position="76"/>
        <end position="97"/>
    </location>
</feature>
<dbReference type="SUPFAM" id="SSF47384">
    <property type="entry name" value="Homodimeric domain of signal transducing histidine kinase"/>
    <property type="match status" value="1"/>
</dbReference>
<dbReference type="EMBL" id="JACHVB010000032">
    <property type="protein sequence ID" value="MBC2594673.1"/>
    <property type="molecule type" value="Genomic_DNA"/>
</dbReference>
<dbReference type="PANTHER" id="PTHR42878:SF15">
    <property type="entry name" value="BACTERIOPHYTOCHROME"/>
    <property type="match status" value="1"/>
</dbReference>
<dbReference type="FunFam" id="3.30.565.10:FF:000006">
    <property type="entry name" value="Sensor histidine kinase WalK"/>
    <property type="match status" value="1"/>
</dbReference>
<name>A0A842HDS7_9BACT</name>
<reference evidence="11 12" key="1">
    <citation type="submission" date="2020-07" db="EMBL/GenBank/DDBJ databases">
        <authorList>
            <person name="Feng X."/>
        </authorList>
    </citation>
    <scope>NUCLEOTIDE SEQUENCE [LARGE SCALE GENOMIC DNA]</scope>
    <source>
        <strain evidence="11 12">JCM31066</strain>
    </source>
</reference>
<evidence type="ECO:0000259" key="9">
    <source>
        <dbReference type="PROSITE" id="PS50109"/>
    </source>
</evidence>
<accession>A0A842HDS7</accession>
<evidence type="ECO:0000313" key="12">
    <source>
        <dbReference type="Proteomes" id="UP000546464"/>
    </source>
</evidence>
<dbReference type="InterPro" id="IPR013656">
    <property type="entry name" value="PAS_4"/>
</dbReference>
<dbReference type="EC" id="2.7.13.3" evidence="2"/>
<dbReference type="Pfam" id="PF02518">
    <property type="entry name" value="HATPase_c"/>
    <property type="match status" value="1"/>
</dbReference>
<keyword evidence="12" id="KW-1185">Reference proteome</keyword>
<dbReference type="GO" id="GO:0016020">
    <property type="term" value="C:membrane"/>
    <property type="evidence" value="ECO:0007669"/>
    <property type="project" value="UniProtKB-SubCell"/>
</dbReference>
<dbReference type="SMART" id="SM00388">
    <property type="entry name" value="HisKA"/>
    <property type="match status" value="1"/>
</dbReference>
<dbReference type="SUPFAM" id="SSF55785">
    <property type="entry name" value="PYP-like sensor domain (PAS domain)"/>
    <property type="match status" value="1"/>
</dbReference>
<keyword evidence="3" id="KW-0597">Phosphoprotein</keyword>
<evidence type="ECO:0000256" key="8">
    <source>
        <dbReference type="SAM" id="Phobius"/>
    </source>
</evidence>
<dbReference type="PRINTS" id="PR00344">
    <property type="entry name" value="BCTRLSENSOR"/>
</dbReference>
<keyword evidence="8" id="KW-1133">Transmembrane helix</keyword>
<dbReference type="GO" id="GO:0000156">
    <property type="term" value="F:phosphorelay response regulator activity"/>
    <property type="evidence" value="ECO:0007669"/>
    <property type="project" value="TreeGrafter"/>
</dbReference>
<dbReference type="SMART" id="SM00387">
    <property type="entry name" value="HATPase_c"/>
    <property type="match status" value="1"/>
</dbReference>
<dbReference type="InterPro" id="IPR035965">
    <property type="entry name" value="PAS-like_dom_sf"/>
</dbReference>
<dbReference type="GO" id="GO:0007234">
    <property type="term" value="P:osmosensory signaling via phosphorelay pathway"/>
    <property type="evidence" value="ECO:0007669"/>
    <property type="project" value="TreeGrafter"/>
</dbReference>
<feature type="domain" description="PAC" evidence="10">
    <location>
        <begin position="318"/>
        <end position="368"/>
    </location>
</feature>
<feature type="region of interest" description="Disordered" evidence="7">
    <location>
        <begin position="76"/>
        <end position="101"/>
    </location>
</feature>
<keyword evidence="4" id="KW-0808">Transferase</keyword>
<dbReference type="CDD" id="cd00082">
    <property type="entry name" value="HisKA"/>
    <property type="match status" value="1"/>
</dbReference>
<sequence length="624" mass="70124">MQQTSDGGSIDSERYLDSRRIATVIVLMALMVYGVAGLAIWIIYNARLEQYRANLLASAQNKISLLEHITHSHIFDDHSPASPHAIDEDFNTGREPDNQDPSKILSHLANAITHSGSFRQTGENVLGYYEGDDLYIFSSREPEGAGPYILKRADPLPEPLRRALAGDSGTIIAKDYRDKKVIAALVPLPKLDAAVVVKMDMSEFSAPYRRAIIVTLLLGTVWIIIYSLIFWREGRRIISKLAFTEDRYRTLMDNVPLCVFLKDGNGNYLTANRYFYLRYGVNKKTIPRMTDQAIFPPETASQHLADDQRVLNEGITLTGYETQFLNGDERIIRYLKCPLKNNDGDTLGIIGIHQDVTQDRRNSEALRKLNAQLESQVRLRTAQYEVANRELESFAYSVSHDLRAPLRAMAGFSEALKEEYGEKFDQTAADYISRILRATHNMAELIDSLLSLSRSTTGELKIAPLDISSLSQQVVDDLRQADPGHCPEVVIAPDLSAEGDNWLIRNVLENLIGNAWKYTSKTPSARIEIGSTRATPPGEGSTEQEVFYVRDNGSGFDMAYVNKLFRPFQRIHTQKEYQGSGIGLATVERIIHRHNGQIWADSAPERGATFFFTLDHLSHADHES</sequence>
<dbReference type="SUPFAM" id="SSF55874">
    <property type="entry name" value="ATPase domain of HSP90 chaperone/DNA topoisomerase II/histidine kinase"/>
    <property type="match status" value="1"/>
</dbReference>
<evidence type="ECO:0000256" key="7">
    <source>
        <dbReference type="SAM" id="MobiDB-lite"/>
    </source>
</evidence>
<proteinExistence type="predicted"/>
<evidence type="ECO:0000256" key="6">
    <source>
        <dbReference type="ARBA" id="ARBA00023136"/>
    </source>
</evidence>
<dbReference type="InterPro" id="IPR003594">
    <property type="entry name" value="HATPase_dom"/>
</dbReference>
<evidence type="ECO:0000256" key="3">
    <source>
        <dbReference type="ARBA" id="ARBA00022553"/>
    </source>
</evidence>
<dbReference type="AlphaFoldDB" id="A0A842HDS7"/>
<feature type="transmembrane region" description="Helical" evidence="8">
    <location>
        <begin position="21"/>
        <end position="44"/>
    </location>
</feature>
<dbReference type="Gene3D" id="1.10.287.130">
    <property type="match status" value="1"/>
</dbReference>
<dbReference type="Proteomes" id="UP000546464">
    <property type="component" value="Unassembled WGS sequence"/>
</dbReference>
<dbReference type="InterPro" id="IPR000014">
    <property type="entry name" value="PAS"/>
</dbReference>
<dbReference type="PANTHER" id="PTHR42878">
    <property type="entry name" value="TWO-COMPONENT HISTIDINE KINASE"/>
    <property type="match status" value="1"/>
</dbReference>
<dbReference type="Pfam" id="PF08448">
    <property type="entry name" value="PAS_4"/>
    <property type="match status" value="1"/>
</dbReference>
<dbReference type="InterPro" id="IPR005467">
    <property type="entry name" value="His_kinase_dom"/>
</dbReference>
<dbReference type="InterPro" id="IPR003661">
    <property type="entry name" value="HisK_dim/P_dom"/>
</dbReference>
<dbReference type="NCBIfam" id="TIGR00229">
    <property type="entry name" value="sensory_box"/>
    <property type="match status" value="1"/>
</dbReference>
<evidence type="ECO:0000313" key="11">
    <source>
        <dbReference type="EMBL" id="MBC2594673.1"/>
    </source>
</evidence>
<evidence type="ECO:0000256" key="2">
    <source>
        <dbReference type="ARBA" id="ARBA00012438"/>
    </source>
</evidence>
<dbReference type="GO" id="GO:0000155">
    <property type="term" value="F:phosphorelay sensor kinase activity"/>
    <property type="evidence" value="ECO:0007669"/>
    <property type="project" value="InterPro"/>
</dbReference>
<dbReference type="FunFam" id="1.10.287.130:FF:000070">
    <property type="entry name" value="Histidine kinase sensor protein"/>
    <property type="match status" value="1"/>
</dbReference>